<proteinExistence type="inferred from homology"/>
<keyword evidence="2 3" id="KW-0808">Transferase</keyword>
<evidence type="ECO:0000313" key="4">
    <source>
        <dbReference type="EnsemblPlants" id="AUR62027236-RA:cds"/>
    </source>
</evidence>
<dbReference type="CDD" id="cd03784">
    <property type="entry name" value="GT1_Gtf-like"/>
    <property type="match status" value="1"/>
</dbReference>
<keyword evidence="5" id="KW-1185">Reference proteome</keyword>
<reference evidence="4" key="1">
    <citation type="journal article" date="2017" name="Nature">
        <title>The genome of Chenopodium quinoa.</title>
        <authorList>
            <person name="Jarvis D.E."/>
            <person name="Ho Y.S."/>
            <person name="Lightfoot D.J."/>
            <person name="Schmoeckel S.M."/>
            <person name="Li B."/>
            <person name="Borm T.J.A."/>
            <person name="Ohyanagi H."/>
            <person name="Mineta K."/>
            <person name="Michell C.T."/>
            <person name="Saber N."/>
            <person name="Kharbatia N.M."/>
            <person name="Rupper R.R."/>
            <person name="Sharp A.R."/>
            <person name="Dally N."/>
            <person name="Boughton B.A."/>
            <person name="Woo Y.H."/>
            <person name="Gao G."/>
            <person name="Schijlen E.G.W.M."/>
            <person name="Guo X."/>
            <person name="Momin A.A."/>
            <person name="Negrao S."/>
            <person name="Al-Babili S."/>
            <person name="Gehring C."/>
            <person name="Roessner U."/>
            <person name="Jung C."/>
            <person name="Murphy K."/>
            <person name="Arold S.T."/>
            <person name="Gojobori T."/>
            <person name="van der Linden C.G."/>
            <person name="van Loo E.N."/>
            <person name="Jellen E.N."/>
            <person name="Maughan P.J."/>
            <person name="Tester M."/>
        </authorList>
    </citation>
    <scope>NUCLEOTIDE SEQUENCE [LARGE SCALE GENOMIC DNA]</scope>
    <source>
        <strain evidence="4">cv. PI 614886</strain>
    </source>
</reference>
<organism evidence="4 5">
    <name type="scientific">Chenopodium quinoa</name>
    <name type="common">Quinoa</name>
    <dbReference type="NCBI Taxonomy" id="63459"/>
    <lineage>
        <taxon>Eukaryota</taxon>
        <taxon>Viridiplantae</taxon>
        <taxon>Streptophyta</taxon>
        <taxon>Embryophyta</taxon>
        <taxon>Tracheophyta</taxon>
        <taxon>Spermatophyta</taxon>
        <taxon>Magnoliopsida</taxon>
        <taxon>eudicotyledons</taxon>
        <taxon>Gunneridae</taxon>
        <taxon>Pentapetalae</taxon>
        <taxon>Caryophyllales</taxon>
        <taxon>Chenopodiaceae</taxon>
        <taxon>Chenopodioideae</taxon>
        <taxon>Atripliceae</taxon>
        <taxon>Chenopodium</taxon>
    </lineage>
</organism>
<keyword evidence="3" id="KW-0328">Glycosyltransferase</keyword>
<evidence type="ECO:0008006" key="6">
    <source>
        <dbReference type="Google" id="ProtNLM"/>
    </source>
</evidence>
<dbReference type="EnsemblPlants" id="AUR62027236-RA">
    <property type="protein sequence ID" value="AUR62027236-RA:cds"/>
    <property type="gene ID" value="AUR62027236"/>
</dbReference>
<evidence type="ECO:0000313" key="5">
    <source>
        <dbReference type="Proteomes" id="UP000596660"/>
    </source>
</evidence>
<dbReference type="GO" id="GO:0035251">
    <property type="term" value="F:UDP-glucosyltransferase activity"/>
    <property type="evidence" value="ECO:0007669"/>
    <property type="project" value="InterPro"/>
</dbReference>
<name>A0A803MCP3_CHEQI</name>
<dbReference type="Gene3D" id="3.40.50.2000">
    <property type="entry name" value="Glycogen Phosphorylase B"/>
    <property type="match status" value="2"/>
</dbReference>
<dbReference type="InterPro" id="IPR050481">
    <property type="entry name" value="UDP-glycosyltransf_plant"/>
</dbReference>
<dbReference type="Gramene" id="AUR62027236-RA">
    <property type="protein sequence ID" value="AUR62027236-RA:cds"/>
    <property type="gene ID" value="AUR62027236"/>
</dbReference>
<evidence type="ECO:0000256" key="2">
    <source>
        <dbReference type="ARBA" id="ARBA00022679"/>
    </source>
</evidence>
<accession>A0A803MCP3</accession>
<evidence type="ECO:0000256" key="1">
    <source>
        <dbReference type="ARBA" id="ARBA00009995"/>
    </source>
</evidence>
<protein>
    <recommendedName>
        <fullName evidence="6">Glycosyltransferase</fullName>
    </recommendedName>
</protein>
<dbReference type="FunFam" id="3.40.50.2000:FF:000056">
    <property type="entry name" value="Glycosyltransferase"/>
    <property type="match status" value="1"/>
</dbReference>
<dbReference type="Pfam" id="PF00201">
    <property type="entry name" value="UDPGT"/>
    <property type="match status" value="1"/>
</dbReference>
<dbReference type="InterPro" id="IPR035595">
    <property type="entry name" value="UDP_glycos_trans_CS"/>
</dbReference>
<dbReference type="Proteomes" id="UP000596660">
    <property type="component" value="Unplaced"/>
</dbReference>
<dbReference type="PANTHER" id="PTHR48048">
    <property type="entry name" value="GLYCOSYLTRANSFERASE"/>
    <property type="match status" value="1"/>
</dbReference>
<evidence type="ECO:0000256" key="3">
    <source>
        <dbReference type="RuleBase" id="RU003718"/>
    </source>
</evidence>
<dbReference type="PROSITE" id="PS00375">
    <property type="entry name" value="UDPGT"/>
    <property type="match status" value="1"/>
</dbReference>
<reference evidence="4" key="2">
    <citation type="submission" date="2021-03" db="UniProtKB">
        <authorList>
            <consortium name="EnsemblPlants"/>
        </authorList>
    </citation>
    <scope>IDENTIFICATION</scope>
</reference>
<dbReference type="SUPFAM" id="SSF53756">
    <property type="entry name" value="UDP-Glycosyltransferase/glycogen phosphorylase"/>
    <property type="match status" value="1"/>
</dbReference>
<dbReference type="InterPro" id="IPR002213">
    <property type="entry name" value="UDP_glucos_trans"/>
</dbReference>
<sequence>MFCTTMIDVADHFMVPSYIFFTSGASMLNLLFHFFMLEDDQGVDIAAKLNDPDIEFDAAGFVNRVPGKVVPEGLVSKEFGSFRFLDQFCEFKKSKGIIVNTFTELETFGVQSLFDQASKNGMPAFYPVGPILELDTKHRGGHRVDDEESIIKWLDDQPSSSVVFLCFGSMGSFDEEQVIEIANGLEKSGHRFLWSLRKPPPEGKLGLPSENETFEEALPEGFPDRTAERGKIIGWAPQVSILGHKALGGFVSHCGWNSTLESLWFGVPMATWPLYAEQQLNAFELVKELGLAVEIRIDYRRDWKTRKGNFKVTAEEIENGVNKLMSLDEETKNKVREISDKSRNALEDGGSSHKRLGQFIEDVLSNVA</sequence>
<dbReference type="AlphaFoldDB" id="A0A803MCP3"/>
<dbReference type="OMA" id="ISFLIME"/>
<comment type="similarity">
    <text evidence="1 3">Belongs to the UDP-glycosyltransferase family.</text>
</comment>
<dbReference type="PANTHER" id="PTHR48048:SF45">
    <property type="entry name" value="GLYCOSYLTRANSFERASE"/>
    <property type="match status" value="1"/>
</dbReference>